<dbReference type="EMBL" id="KI666720">
    <property type="protein sequence ID" value="ETN71809.1"/>
    <property type="molecule type" value="Genomic_DNA"/>
</dbReference>
<accession>W2SQ29</accession>
<gene>
    <name evidence="2" type="ORF">NECAME_14080</name>
</gene>
<dbReference type="AlphaFoldDB" id="W2SQ29"/>
<feature type="compositionally biased region" description="Acidic residues" evidence="1">
    <location>
        <begin position="78"/>
        <end position="87"/>
    </location>
</feature>
<sequence length="241" mass="29322">MERYRLANLRRFSTMDEEEDDEDQERPWMYQKRYRPTFLGRNRKFRWEDEDETDVQIPNYLRPGKRNQKKLRRFSTMDGEEDDEDQDVQIPNYPRPGKRNQTKLRELYTMDGEEGDEDQDYISLPRPVKRNQKLMERYRLANPRKFSTMNGEADDEDRGILISNGPDFPRRPKKRNPDDDILWLNENGMDLYEWTRNPTRKQLRSAISEFTKERIERAMGNIDETLEHQVPRRNTFEMMIS</sequence>
<reference evidence="3" key="1">
    <citation type="journal article" date="2014" name="Nat. Genet.">
        <title>Genome of the human hookworm Necator americanus.</title>
        <authorList>
            <person name="Tang Y.T."/>
            <person name="Gao X."/>
            <person name="Rosa B.A."/>
            <person name="Abubucker S."/>
            <person name="Hallsworth-Pepin K."/>
            <person name="Martin J."/>
            <person name="Tyagi R."/>
            <person name="Heizer E."/>
            <person name="Zhang X."/>
            <person name="Bhonagiri-Palsikar V."/>
            <person name="Minx P."/>
            <person name="Warren W.C."/>
            <person name="Wang Q."/>
            <person name="Zhan B."/>
            <person name="Hotez P.J."/>
            <person name="Sternberg P.W."/>
            <person name="Dougall A."/>
            <person name="Gaze S.T."/>
            <person name="Mulvenna J."/>
            <person name="Sotillo J."/>
            <person name="Ranganathan S."/>
            <person name="Rabelo E.M."/>
            <person name="Wilson R.K."/>
            <person name="Felgner P.L."/>
            <person name="Bethony J."/>
            <person name="Hawdon J.M."/>
            <person name="Gasser R.B."/>
            <person name="Loukas A."/>
            <person name="Mitreva M."/>
        </authorList>
    </citation>
    <scope>NUCLEOTIDE SEQUENCE [LARGE SCALE GENOMIC DNA]</scope>
</reference>
<evidence type="ECO:0000256" key="1">
    <source>
        <dbReference type="SAM" id="MobiDB-lite"/>
    </source>
</evidence>
<keyword evidence="3" id="KW-1185">Reference proteome</keyword>
<dbReference type="KEGG" id="nai:NECAME_14080"/>
<feature type="compositionally biased region" description="Basic residues" evidence="1">
    <location>
        <begin position="63"/>
        <end position="73"/>
    </location>
</feature>
<name>W2SQ29_NECAM</name>
<feature type="region of interest" description="Disordered" evidence="1">
    <location>
        <begin position="49"/>
        <end position="99"/>
    </location>
</feature>
<evidence type="ECO:0000313" key="3">
    <source>
        <dbReference type="Proteomes" id="UP000053676"/>
    </source>
</evidence>
<protein>
    <submittedName>
        <fullName evidence="2">Uncharacterized protein</fullName>
    </submittedName>
</protein>
<organism evidence="2 3">
    <name type="scientific">Necator americanus</name>
    <name type="common">Human hookworm</name>
    <dbReference type="NCBI Taxonomy" id="51031"/>
    <lineage>
        <taxon>Eukaryota</taxon>
        <taxon>Metazoa</taxon>
        <taxon>Ecdysozoa</taxon>
        <taxon>Nematoda</taxon>
        <taxon>Chromadorea</taxon>
        <taxon>Rhabditida</taxon>
        <taxon>Rhabditina</taxon>
        <taxon>Rhabditomorpha</taxon>
        <taxon>Strongyloidea</taxon>
        <taxon>Ancylostomatidae</taxon>
        <taxon>Bunostominae</taxon>
        <taxon>Necator</taxon>
    </lineage>
</organism>
<proteinExistence type="predicted"/>
<dbReference type="Proteomes" id="UP000053676">
    <property type="component" value="Unassembled WGS sequence"/>
</dbReference>
<evidence type="ECO:0000313" key="2">
    <source>
        <dbReference type="EMBL" id="ETN71809.1"/>
    </source>
</evidence>